<dbReference type="GO" id="GO:0016787">
    <property type="term" value="F:hydrolase activity"/>
    <property type="evidence" value="ECO:0007669"/>
    <property type="project" value="UniProtKB-KW"/>
</dbReference>
<dbReference type="STRING" id="78410.A0A0P7AGP9"/>
<feature type="domain" description="Alpha/beta hydrolase fold-3" evidence="2">
    <location>
        <begin position="198"/>
        <end position="420"/>
    </location>
</feature>
<sequence>MDIDRAGLPSVLRLLAASFLGLVFDHTVFETWRDYTLTNISGIPGPIVAGLMCNAKRGRKHTTTSFFAYTAVKTSATELTARGLIKELQTSTTLAFSVLLPERPNAMCDFSNYAGTSDEWLALEASLPPTTGQEMSLSELRRITNHEREAQSASAMKHLAHLVRIRDHLIPARDGNFIEARSYRPANVCSETRLPVYMHLQGGGFMFGTLDGEDAACARVAIGSRVAVLNVNYRHTPEHTYPIPWDDAEDAFEWAHDNMDKFAGDAEKVIVGGISAGAWVAASLTLQRHIARGTDARPPIAGQVLMIPCLAYPDCYEPQLEKMKHRSLSSYKQNEKAPLLSVSDLRLFTDLLKVTNPDAKDTKLNPGNASPAQVKGMPPTVLGIVGLDPLRDEALLYAKMLAEAGVPTDVNLFLGLPHGFRWYDEKISASRRWDKVVEEGVLWALTEPAPNNELHIKT</sequence>
<evidence type="ECO:0000256" key="1">
    <source>
        <dbReference type="ARBA" id="ARBA00022801"/>
    </source>
</evidence>
<evidence type="ECO:0000259" key="2">
    <source>
        <dbReference type="Pfam" id="PF07859"/>
    </source>
</evidence>
<dbReference type="PANTHER" id="PTHR48081:SF8">
    <property type="entry name" value="ALPHA_BETA HYDROLASE FOLD-3 DOMAIN-CONTAINING PROTEIN-RELATED"/>
    <property type="match status" value="1"/>
</dbReference>
<reference evidence="3 4" key="1">
    <citation type="submission" date="2015-09" db="EMBL/GenBank/DDBJ databases">
        <title>Draft genome of a European isolate of the apple canker pathogen Neonectria ditissima.</title>
        <authorList>
            <person name="Gomez-Cortecero A."/>
            <person name="Harrison R.J."/>
            <person name="Armitage A.D."/>
        </authorList>
    </citation>
    <scope>NUCLEOTIDE SEQUENCE [LARGE SCALE GENOMIC DNA]</scope>
    <source>
        <strain evidence="3 4">R09/05</strain>
    </source>
</reference>
<dbReference type="EMBL" id="LKCW01000199">
    <property type="protein sequence ID" value="KPM36544.1"/>
    <property type="molecule type" value="Genomic_DNA"/>
</dbReference>
<dbReference type="Gene3D" id="3.40.50.1820">
    <property type="entry name" value="alpha/beta hydrolase"/>
    <property type="match status" value="1"/>
</dbReference>
<name>A0A0P7AGP9_9HYPO</name>
<accession>A0A0P7AGP9</accession>
<comment type="caution">
    <text evidence="3">The sequence shown here is derived from an EMBL/GenBank/DDBJ whole genome shotgun (WGS) entry which is preliminary data.</text>
</comment>
<proteinExistence type="predicted"/>
<dbReference type="InterPro" id="IPR029058">
    <property type="entry name" value="AB_hydrolase_fold"/>
</dbReference>
<gene>
    <name evidence="3" type="ORF">AK830_g10026</name>
</gene>
<dbReference type="InterPro" id="IPR050300">
    <property type="entry name" value="GDXG_lipolytic_enzyme"/>
</dbReference>
<protein>
    <recommendedName>
        <fullName evidence="2">Alpha/beta hydrolase fold-3 domain-containing protein</fullName>
    </recommendedName>
</protein>
<evidence type="ECO:0000313" key="3">
    <source>
        <dbReference type="EMBL" id="KPM36544.1"/>
    </source>
</evidence>
<dbReference type="InterPro" id="IPR013094">
    <property type="entry name" value="AB_hydrolase_3"/>
</dbReference>
<organism evidence="3 4">
    <name type="scientific">Neonectria ditissima</name>
    <dbReference type="NCBI Taxonomy" id="78410"/>
    <lineage>
        <taxon>Eukaryota</taxon>
        <taxon>Fungi</taxon>
        <taxon>Dikarya</taxon>
        <taxon>Ascomycota</taxon>
        <taxon>Pezizomycotina</taxon>
        <taxon>Sordariomycetes</taxon>
        <taxon>Hypocreomycetidae</taxon>
        <taxon>Hypocreales</taxon>
        <taxon>Nectriaceae</taxon>
        <taxon>Neonectria</taxon>
    </lineage>
</organism>
<dbReference type="Proteomes" id="UP000050424">
    <property type="component" value="Unassembled WGS sequence"/>
</dbReference>
<dbReference type="OrthoDB" id="408631at2759"/>
<keyword evidence="4" id="KW-1185">Reference proteome</keyword>
<keyword evidence="1" id="KW-0378">Hydrolase</keyword>
<dbReference type="AlphaFoldDB" id="A0A0P7AGP9"/>
<dbReference type="SUPFAM" id="SSF53474">
    <property type="entry name" value="alpha/beta-Hydrolases"/>
    <property type="match status" value="1"/>
</dbReference>
<dbReference type="Pfam" id="PF07859">
    <property type="entry name" value="Abhydrolase_3"/>
    <property type="match status" value="1"/>
</dbReference>
<dbReference type="PANTHER" id="PTHR48081">
    <property type="entry name" value="AB HYDROLASE SUPERFAMILY PROTEIN C4A8.06C"/>
    <property type="match status" value="1"/>
</dbReference>
<evidence type="ECO:0000313" key="4">
    <source>
        <dbReference type="Proteomes" id="UP000050424"/>
    </source>
</evidence>